<keyword evidence="1" id="KW-0472">Membrane</keyword>
<protein>
    <submittedName>
        <fullName evidence="2">Uncharacterized protein</fullName>
    </submittedName>
</protein>
<keyword evidence="1" id="KW-1133">Transmembrane helix</keyword>
<proteinExistence type="predicted"/>
<sequence length="225" mass="23677">MKYTFKKNAGFRPARQAGFIQAALLFGIALMTAVLGGFALANRSPTSQTDTEQAKVNASVILKQASDLRDGVARYSSDFGSSSIGAMTFSNTGPQGLFDPVARYASPQIMPSSAFNTDEDIDIKAPDTLVAGHWYLNKATIGSGLATGSADPMVILPGLREDVCGRVNTLLYGSPTIYASTADLDDWIGGTDGGISGVADIAGWPEGCVSTADSKWVYFKAVQEN</sequence>
<reference evidence="2 3" key="1">
    <citation type="submission" date="2023-10" db="EMBL/GenBank/DDBJ databases">
        <title>Complete Genome Sequence of Limnobacter thiooxidans CS-K2T, Isolated from freshwater lake sediments in Bavaria, Germany.</title>
        <authorList>
            <person name="Naruki M."/>
            <person name="Watanabe A."/>
            <person name="Warashina T."/>
            <person name="Morita T."/>
            <person name="Arakawa K."/>
        </authorList>
    </citation>
    <scope>NUCLEOTIDE SEQUENCE [LARGE SCALE GENOMIC DNA]</scope>
    <source>
        <strain evidence="2 3">CS-K2</strain>
    </source>
</reference>
<keyword evidence="1" id="KW-0812">Transmembrane</keyword>
<dbReference type="EMBL" id="AP028947">
    <property type="protein sequence ID" value="BET24924.1"/>
    <property type="molecule type" value="Genomic_DNA"/>
</dbReference>
<name>A0AA86J186_9BURK</name>
<accession>A0AA86J186</accession>
<dbReference type="Proteomes" id="UP001329151">
    <property type="component" value="Chromosome"/>
</dbReference>
<keyword evidence="3" id="KW-1185">Reference proteome</keyword>
<evidence type="ECO:0000313" key="3">
    <source>
        <dbReference type="Proteomes" id="UP001329151"/>
    </source>
</evidence>
<evidence type="ECO:0000313" key="2">
    <source>
        <dbReference type="EMBL" id="BET24924.1"/>
    </source>
</evidence>
<dbReference type="RefSeq" id="WP_130558551.1">
    <property type="nucleotide sequence ID" value="NZ_AP028947.1"/>
</dbReference>
<evidence type="ECO:0000256" key="1">
    <source>
        <dbReference type="SAM" id="Phobius"/>
    </source>
</evidence>
<organism evidence="2 3">
    <name type="scientific">Limnobacter thiooxidans</name>
    <dbReference type="NCBI Taxonomy" id="131080"/>
    <lineage>
        <taxon>Bacteria</taxon>
        <taxon>Pseudomonadati</taxon>
        <taxon>Pseudomonadota</taxon>
        <taxon>Betaproteobacteria</taxon>
        <taxon>Burkholderiales</taxon>
        <taxon>Burkholderiaceae</taxon>
        <taxon>Limnobacter</taxon>
    </lineage>
</organism>
<dbReference type="KEGG" id="lto:RGQ30_04250"/>
<dbReference type="AlphaFoldDB" id="A0AA86J186"/>
<gene>
    <name evidence="2" type="ORF">RGQ30_04250</name>
</gene>
<feature type="transmembrane region" description="Helical" evidence="1">
    <location>
        <begin position="20"/>
        <end position="41"/>
    </location>
</feature>